<evidence type="ECO:0000259" key="1">
    <source>
        <dbReference type="Pfam" id="PF14588"/>
    </source>
</evidence>
<reference evidence="2 3" key="1">
    <citation type="submission" date="2021-05" db="EMBL/GenBank/DDBJ databases">
        <title>A Polyphasic approach of four new species of the genus Ohtaekwangia: Ohtaekwangia histidinii sp. nov., Ohtaekwangia cretensis sp. nov., Ohtaekwangia indiensis sp. nov., Ohtaekwangia reichenbachii sp. nov. from diverse environment.</title>
        <authorList>
            <person name="Octaviana S."/>
        </authorList>
    </citation>
    <scope>NUCLEOTIDE SEQUENCE [LARGE SCALE GENOMIC DNA]</scope>
    <source>
        <strain evidence="2 3">PWU20</strain>
    </source>
</reference>
<dbReference type="Gene3D" id="3.30.1330.40">
    <property type="entry name" value="RutC-like"/>
    <property type="match status" value="1"/>
</dbReference>
<dbReference type="Pfam" id="PF14588">
    <property type="entry name" value="YjgF_endoribonc"/>
    <property type="match status" value="1"/>
</dbReference>
<evidence type="ECO:0000313" key="3">
    <source>
        <dbReference type="Proteomes" id="UP000772618"/>
    </source>
</evidence>
<dbReference type="PANTHER" id="PTHR43760">
    <property type="entry name" value="ENDORIBONUCLEASE-RELATED"/>
    <property type="match status" value="1"/>
</dbReference>
<feature type="domain" description="Endoribonuclease L-PSP/chorismate mutase-like" evidence="1">
    <location>
        <begin position="24"/>
        <end position="166"/>
    </location>
</feature>
<dbReference type="EMBL" id="JAHESD010000032">
    <property type="protein sequence ID" value="MBT1704498.1"/>
    <property type="molecule type" value="Genomic_DNA"/>
</dbReference>
<comment type="caution">
    <text evidence="2">The sequence shown here is derived from an EMBL/GenBank/DDBJ whole genome shotgun (WGS) entry which is preliminary data.</text>
</comment>
<gene>
    <name evidence="2" type="ORF">KK060_14480</name>
</gene>
<dbReference type="Proteomes" id="UP000772618">
    <property type="component" value="Unassembled WGS sequence"/>
</dbReference>
<dbReference type="CDD" id="cd02199">
    <property type="entry name" value="YjgF_YER057c_UK114_like_1"/>
    <property type="match status" value="1"/>
</dbReference>
<name>A0ABS5VTW2_9BACT</name>
<keyword evidence="3" id="KW-1185">Reference proteome</keyword>
<accession>A0ABS5VTW2</accession>
<protein>
    <submittedName>
        <fullName evidence="2">RidA family protein</fullName>
    </submittedName>
</protein>
<dbReference type="SUPFAM" id="SSF55298">
    <property type="entry name" value="YjgF-like"/>
    <property type="match status" value="1"/>
</dbReference>
<dbReference type="InterPro" id="IPR035959">
    <property type="entry name" value="RutC-like_sf"/>
</dbReference>
<dbReference type="PANTHER" id="PTHR43760:SF1">
    <property type="entry name" value="ENDORIBONUCLEASE L-PSP_CHORISMATE MUTASE-LIKE DOMAIN-CONTAINING PROTEIN"/>
    <property type="match status" value="1"/>
</dbReference>
<sequence length="172" mass="18868">MTKTLTLLILLSLSIKGLTQTPEEKLNTLGITLPQIGSPIANYVHGVQVNNLIFLSGKGPLLMDGKYMQGKLGKDVSMEKGYEAARLTAIQQISVLKNMLGDLRKVKRIVKVNGFVNSEDTFYDHPKVVNGFSDLMVEVFGEKGKHARTALGVNALPLNMIVEVECIVEVEQ</sequence>
<proteinExistence type="predicted"/>
<dbReference type="RefSeq" id="WP_254154459.1">
    <property type="nucleotide sequence ID" value="NZ_JAHESD010000032.1"/>
</dbReference>
<organism evidence="2 3">
    <name type="scientific">Chryseosolibacter indicus</name>
    <dbReference type="NCBI Taxonomy" id="2782351"/>
    <lineage>
        <taxon>Bacteria</taxon>
        <taxon>Pseudomonadati</taxon>
        <taxon>Bacteroidota</taxon>
        <taxon>Cytophagia</taxon>
        <taxon>Cytophagales</taxon>
        <taxon>Chryseotaleaceae</taxon>
        <taxon>Chryseosolibacter</taxon>
    </lineage>
</organism>
<evidence type="ECO:0000313" key="2">
    <source>
        <dbReference type="EMBL" id="MBT1704498.1"/>
    </source>
</evidence>
<dbReference type="InterPro" id="IPR013813">
    <property type="entry name" value="Endoribo_LPSP/chorism_mut-like"/>
</dbReference>